<dbReference type="EMBL" id="BMAU01021300">
    <property type="protein sequence ID" value="GFY10603.1"/>
    <property type="molecule type" value="Genomic_DNA"/>
</dbReference>
<accession>A0A8X6SFP4</accession>
<dbReference type="Proteomes" id="UP000887159">
    <property type="component" value="Unassembled WGS sequence"/>
</dbReference>
<evidence type="ECO:0000256" key="2">
    <source>
        <dbReference type="SAM" id="SignalP"/>
    </source>
</evidence>
<feature type="region of interest" description="Disordered" evidence="1">
    <location>
        <begin position="55"/>
        <end position="109"/>
    </location>
</feature>
<feature type="compositionally biased region" description="Basic and acidic residues" evidence="1">
    <location>
        <begin position="66"/>
        <end position="86"/>
    </location>
</feature>
<dbReference type="AlphaFoldDB" id="A0A8X6SFP4"/>
<keyword evidence="4" id="KW-1185">Reference proteome</keyword>
<comment type="caution">
    <text evidence="3">The sequence shown here is derived from an EMBL/GenBank/DDBJ whole genome shotgun (WGS) entry which is preliminary data.</text>
</comment>
<name>A0A8X6SFP4_TRICX</name>
<feature type="signal peptide" evidence="2">
    <location>
        <begin position="1"/>
        <end position="36"/>
    </location>
</feature>
<evidence type="ECO:0000256" key="1">
    <source>
        <dbReference type="SAM" id="MobiDB-lite"/>
    </source>
</evidence>
<proteinExistence type="predicted"/>
<organism evidence="3 4">
    <name type="scientific">Trichonephila clavipes</name>
    <name type="common">Golden silk orbweaver</name>
    <name type="synonym">Nephila clavipes</name>
    <dbReference type="NCBI Taxonomy" id="2585209"/>
    <lineage>
        <taxon>Eukaryota</taxon>
        <taxon>Metazoa</taxon>
        <taxon>Ecdysozoa</taxon>
        <taxon>Arthropoda</taxon>
        <taxon>Chelicerata</taxon>
        <taxon>Arachnida</taxon>
        <taxon>Araneae</taxon>
        <taxon>Araneomorphae</taxon>
        <taxon>Entelegynae</taxon>
        <taxon>Araneoidea</taxon>
        <taxon>Nephilidae</taxon>
        <taxon>Trichonephila</taxon>
    </lineage>
</organism>
<feature type="chain" id="PRO_5036479651" evidence="2">
    <location>
        <begin position="37"/>
        <end position="109"/>
    </location>
</feature>
<sequence length="109" mass="11693">MATGSYLTPIYSRSQTMRLLFASILLLVLLMVLCSAEDNPKTSDELGKNFMVLISAKDNPKTSVEPGKDDTKTSDEPGKDDTKTSDEPGNEGAKTSDESVCDSNESDGP</sequence>
<reference evidence="3" key="1">
    <citation type="submission" date="2020-08" db="EMBL/GenBank/DDBJ databases">
        <title>Multicomponent nature underlies the extraordinary mechanical properties of spider dragline silk.</title>
        <authorList>
            <person name="Kono N."/>
            <person name="Nakamura H."/>
            <person name="Mori M."/>
            <person name="Yoshida Y."/>
            <person name="Ohtoshi R."/>
            <person name="Malay A.D."/>
            <person name="Moran D.A.P."/>
            <person name="Tomita M."/>
            <person name="Numata K."/>
            <person name="Arakawa K."/>
        </authorList>
    </citation>
    <scope>NUCLEOTIDE SEQUENCE</scope>
</reference>
<protein>
    <submittedName>
        <fullName evidence="3">Uncharacterized protein</fullName>
    </submittedName>
</protein>
<evidence type="ECO:0000313" key="3">
    <source>
        <dbReference type="EMBL" id="GFY10603.1"/>
    </source>
</evidence>
<keyword evidence="2" id="KW-0732">Signal</keyword>
<evidence type="ECO:0000313" key="4">
    <source>
        <dbReference type="Proteomes" id="UP000887159"/>
    </source>
</evidence>
<gene>
    <name evidence="3" type="ORF">TNCV_2194241</name>
</gene>